<reference evidence="2" key="1">
    <citation type="journal article" date="2023" name="Mol. Phylogenet. Evol.">
        <title>Genome-scale phylogeny and comparative genomics of the fungal order Sordariales.</title>
        <authorList>
            <person name="Hensen N."/>
            <person name="Bonometti L."/>
            <person name="Westerberg I."/>
            <person name="Brannstrom I.O."/>
            <person name="Guillou S."/>
            <person name="Cros-Aarteil S."/>
            <person name="Calhoun S."/>
            <person name="Haridas S."/>
            <person name="Kuo A."/>
            <person name="Mondo S."/>
            <person name="Pangilinan J."/>
            <person name="Riley R."/>
            <person name="LaButti K."/>
            <person name="Andreopoulos B."/>
            <person name="Lipzen A."/>
            <person name="Chen C."/>
            <person name="Yan M."/>
            <person name="Daum C."/>
            <person name="Ng V."/>
            <person name="Clum A."/>
            <person name="Steindorff A."/>
            <person name="Ohm R.A."/>
            <person name="Martin F."/>
            <person name="Silar P."/>
            <person name="Natvig D.O."/>
            <person name="Lalanne C."/>
            <person name="Gautier V."/>
            <person name="Ament-Velasquez S.L."/>
            <person name="Kruys A."/>
            <person name="Hutchinson M.I."/>
            <person name="Powell A.J."/>
            <person name="Barry K."/>
            <person name="Miller A.N."/>
            <person name="Grigoriev I.V."/>
            <person name="Debuchy R."/>
            <person name="Gladieux P."/>
            <person name="Hiltunen Thoren M."/>
            <person name="Johannesson H."/>
        </authorList>
    </citation>
    <scope>NUCLEOTIDE SEQUENCE</scope>
    <source>
        <strain evidence="2">PSN309</strain>
    </source>
</reference>
<organism evidence="2 3">
    <name type="scientific">Podospora australis</name>
    <dbReference type="NCBI Taxonomy" id="1536484"/>
    <lineage>
        <taxon>Eukaryota</taxon>
        <taxon>Fungi</taxon>
        <taxon>Dikarya</taxon>
        <taxon>Ascomycota</taxon>
        <taxon>Pezizomycotina</taxon>
        <taxon>Sordariomycetes</taxon>
        <taxon>Sordariomycetidae</taxon>
        <taxon>Sordariales</taxon>
        <taxon>Podosporaceae</taxon>
        <taxon>Podospora</taxon>
    </lineage>
</organism>
<evidence type="ECO:0000313" key="3">
    <source>
        <dbReference type="Proteomes" id="UP001302126"/>
    </source>
</evidence>
<reference evidence="2" key="2">
    <citation type="submission" date="2023-05" db="EMBL/GenBank/DDBJ databases">
        <authorList>
            <consortium name="Lawrence Berkeley National Laboratory"/>
            <person name="Steindorff A."/>
            <person name="Hensen N."/>
            <person name="Bonometti L."/>
            <person name="Westerberg I."/>
            <person name="Brannstrom I.O."/>
            <person name="Guillou S."/>
            <person name="Cros-Aarteil S."/>
            <person name="Calhoun S."/>
            <person name="Haridas S."/>
            <person name="Kuo A."/>
            <person name="Mondo S."/>
            <person name="Pangilinan J."/>
            <person name="Riley R."/>
            <person name="Labutti K."/>
            <person name="Andreopoulos B."/>
            <person name="Lipzen A."/>
            <person name="Chen C."/>
            <person name="Yanf M."/>
            <person name="Daum C."/>
            <person name="Ng V."/>
            <person name="Clum A."/>
            <person name="Ohm R."/>
            <person name="Martin F."/>
            <person name="Silar P."/>
            <person name="Natvig D."/>
            <person name="Lalanne C."/>
            <person name="Gautier V."/>
            <person name="Ament-Velasquez S.L."/>
            <person name="Kruys A."/>
            <person name="Hutchinson M.I."/>
            <person name="Powell A.J."/>
            <person name="Barry K."/>
            <person name="Miller A.N."/>
            <person name="Grigoriev I.V."/>
            <person name="Debuchy R."/>
            <person name="Gladieux P."/>
            <person name="Thoren M.H."/>
            <person name="Johannesson H."/>
        </authorList>
    </citation>
    <scope>NUCLEOTIDE SEQUENCE</scope>
    <source>
        <strain evidence="2">PSN309</strain>
    </source>
</reference>
<dbReference type="AlphaFoldDB" id="A0AAN6WU31"/>
<sequence length="208" mass="23554">MNDVLGEEMSIEYYVPMRTWPGSSQGLCATTLDGVEIRPLTMIVLQDAARLTFCLTPPLSPATTGLLVFQLNSKRRTFGSGESRVPPDLLNLLSVSDNQDMQYRTDLVGDMRAFELGRDIEMMGEKRGPREVAPPCRFQSSNQGRFADFGMSPDPELRRQRWMSAITYFPTLSMKLTKQQRQNKHSKQHNLNFLSAARPCTRLMDGTE</sequence>
<comment type="caution">
    <text evidence="2">The sequence shown here is derived from an EMBL/GenBank/DDBJ whole genome shotgun (WGS) entry which is preliminary data.</text>
</comment>
<dbReference type="EMBL" id="MU864391">
    <property type="protein sequence ID" value="KAK4188194.1"/>
    <property type="molecule type" value="Genomic_DNA"/>
</dbReference>
<dbReference type="Proteomes" id="UP001302126">
    <property type="component" value="Unassembled WGS sequence"/>
</dbReference>
<name>A0AAN6WU31_9PEZI</name>
<evidence type="ECO:0000313" key="2">
    <source>
        <dbReference type="EMBL" id="KAK4188194.1"/>
    </source>
</evidence>
<gene>
    <name evidence="2" type="ORF">QBC35DRAFT_473800</name>
</gene>
<accession>A0AAN6WU31</accession>
<protein>
    <submittedName>
        <fullName evidence="2">Uncharacterized protein</fullName>
    </submittedName>
</protein>
<evidence type="ECO:0000256" key="1">
    <source>
        <dbReference type="SAM" id="MobiDB-lite"/>
    </source>
</evidence>
<keyword evidence="3" id="KW-1185">Reference proteome</keyword>
<feature type="region of interest" description="Disordered" evidence="1">
    <location>
        <begin position="126"/>
        <end position="153"/>
    </location>
</feature>
<proteinExistence type="predicted"/>